<dbReference type="RefSeq" id="WP_308711379.1">
    <property type="nucleotide sequence ID" value="NZ_JAVHUY010000004.1"/>
</dbReference>
<gene>
    <name evidence="3" type="ORF">RB614_06160</name>
</gene>
<reference evidence="3 4" key="1">
    <citation type="submission" date="2023-08" db="EMBL/GenBank/DDBJ databases">
        <title>Phytohabitans sansha sp. nov., isolated from marine sediment.</title>
        <authorList>
            <person name="Zhao Y."/>
            <person name="Yi K."/>
        </authorList>
    </citation>
    <scope>NUCLEOTIDE SEQUENCE [LARGE SCALE GENOMIC DNA]</scope>
    <source>
        <strain evidence="3 4">ZYX-F-186</strain>
    </source>
</reference>
<dbReference type="Gene3D" id="2.60.120.1620">
    <property type="match status" value="1"/>
</dbReference>
<dbReference type="PANTHER" id="PTHR37842">
    <property type="match status" value="1"/>
</dbReference>
<organism evidence="3 4">
    <name type="scientific">Phytohabitans maris</name>
    <dbReference type="NCBI Taxonomy" id="3071409"/>
    <lineage>
        <taxon>Bacteria</taxon>
        <taxon>Bacillati</taxon>
        <taxon>Actinomycetota</taxon>
        <taxon>Actinomycetes</taxon>
        <taxon>Micromonosporales</taxon>
        <taxon>Micromonosporaceae</taxon>
    </lineage>
</organism>
<evidence type="ECO:0000313" key="3">
    <source>
        <dbReference type="EMBL" id="MDQ7904106.1"/>
    </source>
</evidence>
<feature type="signal peptide" evidence="1">
    <location>
        <begin position="1"/>
        <end position="25"/>
    </location>
</feature>
<feature type="chain" id="PRO_5046156916" description="Gylcosyl hydrolase 115 C-terminal domain-containing protein" evidence="1">
    <location>
        <begin position="26"/>
        <end position="202"/>
    </location>
</feature>
<dbReference type="Proteomes" id="UP001230908">
    <property type="component" value="Unassembled WGS sequence"/>
</dbReference>
<evidence type="ECO:0000256" key="1">
    <source>
        <dbReference type="SAM" id="SignalP"/>
    </source>
</evidence>
<dbReference type="EMBL" id="JAVHUY010000004">
    <property type="protein sequence ID" value="MDQ7904106.1"/>
    <property type="molecule type" value="Genomic_DNA"/>
</dbReference>
<keyword evidence="1" id="KW-0732">Signal</keyword>
<evidence type="ECO:0000259" key="2">
    <source>
        <dbReference type="Pfam" id="PF17829"/>
    </source>
</evidence>
<dbReference type="PANTHER" id="PTHR37842:SF2">
    <property type="entry name" value="GYLCOSYL HYDROLASE 115 C-TERMINAL DOMAIN-CONTAINING PROTEIN"/>
    <property type="match status" value="1"/>
</dbReference>
<dbReference type="InterPro" id="IPR041437">
    <property type="entry name" value="GH115_C"/>
</dbReference>
<evidence type="ECO:0000313" key="4">
    <source>
        <dbReference type="Proteomes" id="UP001230908"/>
    </source>
</evidence>
<comment type="caution">
    <text evidence="3">The sequence shown here is derived from an EMBL/GenBank/DDBJ whole genome shotgun (WGS) entry which is preliminary data.</text>
</comment>
<dbReference type="Pfam" id="PF17829">
    <property type="entry name" value="GH115_C"/>
    <property type="match status" value="1"/>
</dbReference>
<feature type="domain" description="Gylcosyl hydrolase 115 C-terminal" evidence="2">
    <location>
        <begin position="27"/>
        <end position="197"/>
    </location>
</feature>
<name>A0ABU0ZAN0_9ACTN</name>
<sequence length="202" mass="21374">MRSSTPTILLIAALVTTSAPLPAAARGFVEANGYVSIEADHYSGAVGGWRVIPHIGRTGNGVTPVPVAAPSQVPGGGSPRLEYTMTLTTSGPVTVTAYLSPRNNVLPTEGLRYAVSIDGEAPQVVNVTAATGANDTTMNRQWERNTSDNVNRTTTTHTVDRPGVHTLKLWMVDPTVVVQKLVVATAPLPYSYFGPPESVRVR</sequence>
<keyword evidence="4" id="KW-1185">Reference proteome</keyword>
<protein>
    <recommendedName>
        <fullName evidence="2">Gylcosyl hydrolase 115 C-terminal domain-containing protein</fullName>
    </recommendedName>
</protein>
<accession>A0ABU0ZAN0</accession>
<proteinExistence type="predicted"/>